<dbReference type="Proteomes" id="UP000265566">
    <property type="component" value="Chromosome 8"/>
</dbReference>
<keyword evidence="2 5" id="KW-0645">Protease</keyword>
<evidence type="ECO:0000256" key="2">
    <source>
        <dbReference type="ARBA" id="ARBA00022670"/>
    </source>
</evidence>
<keyword evidence="3" id="KW-0378">Hydrolase</keyword>
<dbReference type="SUPFAM" id="SSF54001">
    <property type="entry name" value="Cysteine proteinases"/>
    <property type="match status" value="1"/>
</dbReference>
<evidence type="ECO:0000313" key="5">
    <source>
        <dbReference type="EMBL" id="RHN40777.1"/>
    </source>
</evidence>
<protein>
    <submittedName>
        <fullName evidence="5">Putative Ulp1 protease family catalytic domain-containing protein</fullName>
    </submittedName>
</protein>
<evidence type="ECO:0000313" key="6">
    <source>
        <dbReference type="Proteomes" id="UP000265566"/>
    </source>
</evidence>
<dbReference type="InterPro" id="IPR038765">
    <property type="entry name" value="Papain-like_cys_pep_sf"/>
</dbReference>
<reference evidence="6" key="1">
    <citation type="journal article" date="2018" name="Nat. Plants">
        <title>Whole-genome landscape of Medicago truncatula symbiotic genes.</title>
        <authorList>
            <person name="Pecrix Y."/>
            <person name="Staton S.E."/>
            <person name="Sallet E."/>
            <person name="Lelandais-Briere C."/>
            <person name="Moreau S."/>
            <person name="Carrere S."/>
            <person name="Blein T."/>
            <person name="Jardinaud M.F."/>
            <person name="Latrasse D."/>
            <person name="Zouine M."/>
            <person name="Zahm M."/>
            <person name="Kreplak J."/>
            <person name="Mayjonade B."/>
            <person name="Satge C."/>
            <person name="Perez M."/>
            <person name="Cauet S."/>
            <person name="Marande W."/>
            <person name="Chantry-Darmon C."/>
            <person name="Lopez-Roques C."/>
            <person name="Bouchez O."/>
            <person name="Berard A."/>
            <person name="Debelle F."/>
            <person name="Munos S."/>
            <person name="Bendahmane A."/>
            <person name="Berges H."/>
            <person name="Niebel A."/>
            <person name="Buitink J."/>
            <person name="Frugier F."/>
            <person name="Benhamed M."/>
            <person name="Crespi M."/>
            <person name="Gouzy J."/>
            <person name="Gamas P."/>
        </authorList>
    </citation>
    <scope>NUCLEOTIDE SEQUENCE [LARGE SCALE GENOMIC DNA]</scope>
    <source>
        <strain evidence="6">cv. Jemalong A17</strain>
    </source>
</reference>
<organism evidence="5 6">
    <name type="scientific">Medicago truncatula</name>
    <name type="common">Barrel medic</name>
    <name type="synonym">Medicago tribuloides</name>
    <dbReference type="NCBI Taxonomy" id="3880"/>
    <lineage>
        <taxon>Eukaryota</taxon>
        <taxon>Viridiplantae</taxon>
        <taxon>Streptophyta</taxon>
        <taxon>Embryophyta</taxon>
        <taxon>Tracheophyta</taxon>
        <taxon>Spermatophyta</taxon>
        <taxon>Magnoliopsida</taxon>
        <taxon>eudicotyledons</taxon>
        <taxon>Gunneridae</taxon>
        <taxon>Pentapetalae</taxon>
        <taxon>rosids</taxon>
        <taxon>fabids</taxon>
        <taxon>Fabales</taxon>
        <taxon>Fabaceae</taxon>
        <taxon>Papilionoideae</taxon>
        <taxon>50 kb inversion clade</taxon>
        <taxon>NPAAA clade</taxon>
        <taxon>Hologalegina</taxon>
        <taxon>IRL clade</taxon>
        <taxon>Trifolieae</taxon>
        <taxon>Medicago</taxon>
    </lineage>
</organism>
<comment type="caution">
    <text evidence="5">The sequence shown here is derived from an EMBL/GenBank/DDBJ whole genome shotgun (WGS) entry which is preliminary data.</text>
</comment>
<dbReference type="EMBL" id="PSQE01000008">
    <property type="protein sequence ID" value="RHN40777.1"/>
    <property type="molecule type" value="Genomic_DNA"/>
</dbReference>
<name>A0A396GPY8_MEDTR</name>
<gene>
    <name evidence="5" type="ORF">MtrunA17_Chr8g0358541</name>
</gene>
<dbReference type="GO" id="GO:0008234">
    <property type="term" value="F:cysteine-type peptidase activity"/>
    <property type="evidence" value="ECO:0007669"/>
    <property type="project" value="InterPro"/>
</dbReference>
<proteinExistence type="inferred from homology"/>
<dbReference type="Gene3D" id="3.40.395.10">
    <property type="entry name" value="Adenoviral Proteinase, Chain A"/>
    <property type="match status" value="1"/>
</dbReference>
<evidence type="ECO:0000256" key="3">
    <source>
        <dbReference type="ARBA" id="ARBA00022801"/>
    </source>
</evidence>
<comment type="similarity">
    <text evidence="1">Belongs to the peptidase C48 family.</text>
</comment>
<dbReference type="AlphaFoldDB" id="A0A396GPY8"/>
<feature type="domain" description="Ubiquitin-like protease family profile" evidence="4">
    <location>
        <begin position="69"/>
        <end position="174"/>
    </location>
</feature>
<dbReference type="InterPro" id="IPR003653">
    <property type="entry name" value="Peptidase_C48_C"/>
</dbReference>
<sequence>MINAWFNCLNWSQPNERMTRLVTPFINYVDLQRPDALNITNPVACKRFIERLKKFKYMDWKAIDPTCLEDIMTPALIGDPGFHYVCFVVNLKSQKFQFLNSLKGETLNMKNGEATVYKKMFDVWLKEVEAFVTELYKKRKITMPFQFSTFKWETPKMPNQCDKDSCEVFCMKFLAEWDGGNTEMESFKD</sequence>
<dbReference type="Pfam" id="PF02902">
    <property type="entry name" value="Peptidase_C48"/>
    <property type="match status" value="1"/>
</dbReference>
<dbReference type="GO" id="GO:0006508">
    <property type="term" value="P:proteolysis"/>
    <property type="evidence" value="ECO:0007669"/>
    <property type="project" value="UniProtKB-KW"/>
</dbReference>
<evidence type="ECO:0000256" key="1">
    <source>
        <dbReference type="ARBA" id="ARBA00005234"/>
    </source>
</evidence>
<dbReference type="Gramene" id="rna46984">
    <property type="protein sequence ID" value="RHN40777.1"/>
    <property type="gene ID" value="gene46984"/>
</dbReference>
<accession>A0A396GPY8</accession>
<evidence type="ECO:0000259" key="4">
    <source>
        <dbReference type="Pfam" id="PF02902"/>
    </source>
</evidence>